<keyword evidence="1" id="KW-0732">Signal</keyword>
<dbReference type="AlphaFoldDB" id="A0A2S5DLX6"/>
<dbReference type="OrthoDB" id="8907081at2"/>
<dbReference type="EMBL" id="PQWB01000001">
    <property type="protein sequence ID" value="POZ64057.1"/>
    <property type="molecule type" value="Genomic_DNA"/>
</dbReference>
<reference evidence="4" key="1">
    <citation type="submission" date="2018-02" db="EMBL/GenBank/DDBJ databases">
        <authorList>
            <person name="O'Hara-Hanley K."/>
            <person name="Soby S."/>
        </authorList>
    </citation>
    <scope>NUCLEOTIDE SEQUENCE [LARGE SCALE GENOMIC DNA]</scope>
    <source>
        <strain evidence="4">MWU14-2602</strain>
    </source>
</reference>
<keyword evidence="4" id="KW-1185">Reference proteome</keyword>
<dbReference type="PANTHER" id="PTHR35936:SF25">
    <property type="entry name" value="ABC TRANSPORTER SUBSTRATE-BINDING PROTEIN"/>
    <property type="match status" value="1"/>
</dbReference>
<dbReference type="PANTHER" id="PTHR35936">
    <property type="entry name" value="MEMBRANE-BOUND LYTIC MUREIN TRANSGLYCOSYLASE F"/>
    <property type="match status" value="1"/>
</dbReference>
<dbReference type="Gene3D" id="3.40.190.10">
    <property type="entry name" value="Periplasmic binding protein-like II"/>
    <property type="match status" value="2"/>
</dbReference>
<evidence type="ECO:0000313" key="4">
    <source>
        <dbReference type="Proteomes" id="UP000237082"/>
    </source>
</evidence>
<evidence type="ECO:0000256" key="1">
    <source>
        <dbReference type="ARBA" id="ARBA00022729"/>
    </source>
</evidence>
<evidence type="ECO:0000259" key="2">
    <source>
        <dbReference type="SMART" id="SM00062"/>
    </source>
</evidence>
<protein>
    <submittedName>
        <fullName evidence="3">Amino acid ABC transporter substrate-binding protein</fullName>
    </submittedName>
</protein>
<dbReference type="SMART" id="SM00062">
    <property type="entry name" value="PBPb"/>
    <property type="match status" value="1"/>
</dbReference>
<feature type="domain" description="Solute-binding protein family 3/N-terminal" evidence="2">
    <location>
        <begin position="49"/>
        <end position="272"/>
    </location>
</feature>
<organism evidence="3 4">
    <name type="scientific">Chromobacterium alticapitis</name>
    <dbReference type="NCBI Taxonomy" id="2073169"/>
    <lineage>
        <taxon>Bacteria</taxon>
        <taxon>Pseudomonadati</taxon>
        <taxon>Pseudomonadota</taxon>
        <taxon>Betaproteobacteria</taxon>
        <taxon>Neisseriales</taxon>
        <taxon>Chromobacteriaceae</taxon>
        <taxon>Chromobacterium</taxon>
    </lineage>
</organism>
<dbReference type="InterPro" id="IPR001638">
    <property type="entry name" value="Solute-binding_3/MltF_N"/>
</dbReference>
<name>A0A2S5DLX6_9NEIS</name>
<evidence type="ECO:0000313" key="3">
    <source>
        <dbReference type="EMBL" id="POZ64057.1"/>
    </source>
</evidence>
<proteinExistence type="predicted"/>
<dbReference type="SUPFAM" id="SSF53850">
    <property type="entry name" value="Periplasmic binding protein-like II"/>
    <property type="match status" value="1"/>
</dbReference>
<dbReference type="Proteomes" id="UP000237082">
    <property type="component" value="Unassembled WGS sequence"/>
</dbReference>
<comment type="caution">
    <text evidence="3">The sequence shown here is derived from an EMBL/GenBank/DDBJ whole genome shotgun (WGS) entry which is preliminary data.</text>
</comment>
<gene>
    <name evidence="3" type="ORF">C2I19_00130</name>
</gene>
<dbReference type="Pfam" id="PF00497">
    <property type="entry name" value="SBP_bac_3"/>
    <property type="match status" value="1"/>
</dbReference>
<accession>A0A2S5DLX6</accession>
<sequence>MHARQALGKTGAPPGKERAPVSFRQEVRVAWIAAVILLLLTGPAAGASALELVTLQYPPYQYQDGAEVKGFAADIVREAFRRMGVPVHIVIYPWGRALAMAQDGRADAIFTLYRTPEREARLDYSHQVLAPQVVSLFTRKGADIPFDGRLDALGAYRFGVVRSVNYGEAFEAALKRGGIRVTETAASGEQNLDMLLANRFDILVSNRLGAWDILRRRHAERLVVELRPPLEDIPSYIAFSRKPGLAGVRDRFDDALAAMKHDGSYAKLLGQALP</sequence>